<evidence type="ECO:0000313" key="4">
    <source>
        <dbReference type="Proteomes" id="UP000589373"/>
    </source>
</evidence>
<dbReference type="RefSeq" id="WP_276648928.1">
    <property type="nucleotide sequence ID" value="NZ_JAAZCD010000321.1"/>
</dbReference>
<gene>
    <name evidence="3" type="ORF">GX662_13555</name>
</gene>
<comment type="caution">
    <text evidence="3">The sequence shown here is derived from an EMBL/GenBank/DDBJ whole genome shotgun (WGS) entry which is preliminary data.</text>
</comment>
<accession>A0A847D9S5</accession>
<proteinExistence type="predicted"/>
<feature type="transmembrane region" description="Helical" evidence="1">
    <location>
        <begin position="12"/>
        <end position="30"/>
    </location>
</feature>
<protein>
    <recommendedName>
        <fullName evidence="2">SAF domain-containing protein</fullName>
    </recommendedName>
</protein>
<keyword evidence="1" id="KW-0472">Membrane</keyword>
<dbReference type="InterPro" id="IPR013974">
    <property type="entry name" value="SAF"/>
</dbReference>
<name>A0A847D9S5_9LACT</name>
<dbReference type="SMART" id="SM00858">
    <property type="entry name" value="SAF"/>
    <property type="match status" value="1"/>
</dbReference>
<keyword evidence="1" id="KW-0812">Transmembrane</keyword>
<sequence>MLREKLKKYGGLFISLGLAVIAGIMVYVILKVSLPSVTVVVAKHPISVGQTIHGSDLLQMKMPLSAVGSDIMRYEQIIGKTAAYPIPTGDIIRSIHLSNEGSLATILKTYAPEGYVAVELPGNVAMGMQGLRRGDKVDVYGPMLDSTQKGAVPIVKGAIVLMTPWTNISDAKRDAVYVLAVPSAYAPALAACTVNSWNLTLTIGGNDNV</sequence>
<evidence type="ECO:0000259" key="2">
    <source>
        <dbReference type="SMART" id="SM00858"/>
    </source>
</evidence>
<evidence type="ECO:0000256" key="1">
    <source>
        <dbReference type="SAM" id="Phobius"/>
    </source>
</evidence>
<dbReference type="AlphaFoldDB" id="A0A847D9S5"/>
<dbReference type="EMBL" id="JAAZCD010000321">
    <property type="protein sequence ID" value="NLD33260.1"/>
    <property type="molecule type" value="Genomic_DNA"/>
</dbReference>
<dbReference type="CDD" id="cd11614">
    <property type="entry name" value="SAF_CpaB_FlgA_like"/>
    <property type="match status" value="1"/>
</dbReference>
<dbReference type="Gene3D" id="3.90.1210.10">
    <property type="entry name" value="Antifreeze-like/N-acetylneuraminic acid synthase C-terminal domain"/>
    <property type="match status" value="1"/>
</dbReference>
<dbReference type="Pfam" id="PF08666">
    <property type="entry name" value="SAF"/>
    <property type="match status" value="1"/>
</dbReference>
<keyword evidence="1" id="KW-1133">Transmembrane helix</keyword>
<organism evidence="3 4">
    <name type="scientific">Trichococcus flocculiformis</name>
    <dbReference type="NCBI Taxonomy" id="82803"/>
    <lineage>
        <taxon>Bacteria</taxon>
        <taxon>Bacillati</taxon>
        <taxon>Bacillota</taxon>
        <taxon>Bacilli</taxon>
        <taxon>Lactobacillales</taxon>
        <taxon>Carnobacteriaceae</taxon>
        <taxon>Trichococcus</taxon>
    </lineage>
</organism>
<feature type="domain" description="SAF" evidence="2">
    <location>
        <begin position="37"/>
        <end position="98"/>
    </location>
</feature>
<dbReference type="Proteomes" id="UP000589373">
    <property type="component" value="Unassembled WGS sequence"/>
</dbReference>
<reference evidence="3 4" key="1">
    <citation type="journal article" date="2020" name="Biotechnol. Biofuels">
        <title>New insights from the biogas microbiome by comprehensive genome-resolved metagenomics of nearly 1600 species originating from multiple anaerobic digesters.</title>
        <authorList>
            <person name="Campanaro S."/>
            <person name="Treu L."/>
            <person name="Rodriguez-R L.M."/>
            <person name="Kovalovszki A."/>
            <person name="Ziels R.M."/>
            <person name="Maus I."/>
            <person name="Zhu X."/>
            <person name="Kougias P.G."/>
            <person name="Basile A."/>
            <person name="Luo G."/>
            <person name="Schluter A."/>
            <person name="Konstantinidis K.T."/>
            <person name="Angelidaki I."/>
        </authorList>
    </citation>
    <scope>NUCLEOTIDE SEQUENCE [LARGE SCALE GENOMIC DNA]</scope>
    <source>
        <strain evidence="3">AS07pgkLD_105</strain>
    </source>
</reference>
<evidence type="ECO:0000313" key="3">
    <source>
        <dbReference type="EMBL" id="NLD33260.1"/>
    </source>
</evidence>